<dbReference type="PANTHER" id="PTHR35089">
    <property type="entry name" value="CHAPERONE PROTEIN SKP"/>
    <property type="match status" value="1"/>
</dbReference>
<comment type="similarity">
    <text evidence="1">Belongs to the Skp family.</text>
</comment>
<comment type="caution">
    <text evidence="4">The sequence shown here is derived from an EMBL/GenBank/DDBJ whole genome shotgun (WGS) entry which is preliminary data.</text>
</comment>
<dbReference type="GO" id="GO:0051082">
    <property type="term" value="F:unfolded protein binding"/>
    <property type="evidence" value="ECO:0007669"/>
    <property type="project" value="InterPro"/>
</dbReference>
<feature type="coiled-coil region" evidence="3">
    <location>
        <begin position="30"/>
        <end position="78"/>
    </location>
</feature>
<keyword evidence="2" id="KW-0732">Signal</keyword>
<evidence type="ECO:0000256" key="2">
    <source>
        <dbReference type="ARBA" id="ARBA00022729"/>
    </source>
</evidence>
<evidence type="ECO:0000313" key="5">
    <source>
        <dbReference type="Proteomes" id="UP000215559"/>
    </source>
</evidence>
<dbReference type="GO" id="GO:0005829">
    <property type="term" value="C:cytosol"/>
    <property type="evidence" value="ECO:0007669"/>
    <property type="project" value="TreeGrafter"/>
</dbReference>
<proteinExistence type="inferred from homology"/>
<dbReference type="GO" id="GO:0050821">
    <property type="term" value="P:protein stabilization"/>
    <property type="evidence" value="ECO:0007669"/>
    <property type="project" value="TreeGrafter"/>
</dbReference>
<name>A0A235BUB1_UNCW3</name>
<dbReference type="AlphaFoldDB" id="A0A235BUB1"/>
<evidence type="ECO:0008006" key="6">
    <source>
        <dbReference type="Google" id="ProtNLM"/>
    </source>
</evidence>
<sequence>MSLRWLAIGIMVIAATVLPAKEYKVGYIDSKEIISKYEAAKEAKKELDEEIAGFRAEADSLRGEYENALEEYRSQELTLSEEGKRAKMAEVNQRKQRYDSYLDDVYRKGGKIDQKNEELIAPIVEKINQVVSKLAAEEGFVLVLDASKSEIVYAQAGLDVTDLVIDDLNREFTPVGPTGAEKLVYAVMPIYESNDEARQDRIGTQIRQFIYDLIRAQPKTEMVANQKVNEQVEARGFGGRQLAEKEALDVSRALDVDYAIFGECNKQSRRMEFSLTIVDVRLNTSVKTETGEAARVEDLREQVGRVVQVLLTGVEKP</sequence>
<protein>
    <recommendedName>
        <fullName evidence="6">OmpH family outer membrane protein</fullName>
    </recommendedName>
</protein>
<organism evidence="4 5">
    <name type="scientific">candidate division WOR-3 bacterium JGI_Cruoil_03_51_56</name>
    <dbReference type="NCBI Taxonomy" id="1973747"/>
    <lineage>
        <taxon>Bacteria</taxon>
        <taxon>Bacteria division WOR-3</taxon>
    </lineage>
</organism>
<dbReference type="SMART" id="SM00935">
    <property type="entry name" value="OmpH"/>
    <property type="match status" value="1"/>
</dbReference>
<dbReference type="InterPro" id="IPR005632">
    <property type="entry name" value="Chaperone_Skp"/>
</dbReference>
<dbReference type="Pfam" id="PF03938">
    <property type="entry name" value="OmpH"/>
    <property type="match status" value="1"/>
</dbReference>
<gene>
    <name evidence="4" type="ORF">CH330_04645</name>
</gene>
<dbReference type="EMBL" id="NOZP01000083">
    <property type="protein sequence ID" value="OYD15801.1"/>
    <property type="molecule type" value="Genomic_DNA"/>
</dbReference>
<evidence type="ECO:0000256" key="3">
    <source>
        <dbReference type="SAM" id="Coils"/>
    </source>
</evidence>
<dbReference type="PANTHER" id="PTHR35089:SF1">
    <property type="entry name" value="CHAPERONE PROTEIN SKP"/>
    <property type="match status" value="1"/>
</dbReference>
<keyword evidence="3" id="KW-0175">Coiled coil</keyword>
<dbReference type="SUPFAM" id="SSF111384">
    <property type="entry name" value="OmpH-like"/>
    <property type="match status" value="1"/>
</dbReference>
<evidence type="ECO:0000256" key="1">
    <source>
        <dbReference type="ARBA" id="ARBA00009091"/>
    </source>
</evidence>
<reference evidence="4 5" key="1">
    <citation type="submission" date="2017-07" db="EMBL/GenBank/DDBJ databases">
        <title>Recovery of genomes from metagenomes via a dereplication, aggregation, and scoring strategy.</title>
        <authorList>
            <person name="Sieber C.M."/>
            <person name="Probst A.J."/>
            <person name="Sharrar A."/>
            <person name="Thomas B.C."/>
            <person name="Hess M."/>
            <person name="Tringe S.G."/>
            <person name="Banfield J.F."/>
        </authorList>
    </citation>
    <scope>NUCLEOTIDE SEQUENCE [LARGE SCALE GENOMIC DNA]</scope>
    <source>
        <strain evidence="4">JGI_Cruoil_03_51_56</strain>
    </source>
</reference>
<evidence type="ECO:0000313" key="4">
    <source>
        <dbReference type="EMBL" id="OYD15801.1"/>
    </source>
</evidence>
<dbReference type="Gene3D" id="3.30.910.20">
    <property type="entry name" value="Skp domain"/>
    <property type="match status" value="1"/>
</dbReference>
<accession>A0A235BUB1</accession>
<dbReference type="InterPro" id="IPR024930">
    <property type="entry name" value="Skp_dom_sf"/>
</dbReference>
<dbReference type="Proteomes" id="UP000215559">
    <property type="component" value="Unassembled WGS sequence"/>
</dbReference>